<evidence type="ECO:0000256" key="2">
    <source>
        <dbReference type="ARBA" id="ARBA00022741"/>
    </source>
</evidence>
<evidence type="ECO:0000256" key="1">
    <source>
        <dbReference type="ARBA" id="ARBA00006270"/>
    </source>
</evidence>
<accession>A0ABP0GYC4</accession>
<dbReference type="SUPFAM" id="SSF52540">
    <property type="entry name" value="P-loop containing nucleoside triphosphate hydrolases"/>
    <property type="match status" value="1"/>
</dbReference>
<dbReference type="InterPro" id="IPR027417">
    <property type="entry name" value="P-loop_NTPase"/>
</dbReference>
<dbReference type="SMART" id="SM00175">
    <property type="entry name" value="RAB"/>
    <property type="match status" value="1"/>
</dbReference>
<dbReference type="SMART" id="SM00174">
    <property type="entry name" value="RHO"/>
    <property type="match status" value="1"/>
</dbReference>
<dbReference type="Proteomes" id="UP001642483">
    <property type="component" value="Unassembled WGS sequence"/>
</dbReference>
<organism evidence="3 4">
    <name type="scientific">Clavelina lepadiformis</name>
    <name type="common">Light-bulb sea squirt</name>
    <name type="synonym">Ascidia lepadiformis</name>
    <dbReference type="NCBI Taxonomy" id="159417"/>
    <lineage>
        <taxon>Eukaryota</taxon>
        <taxon>Metazoa</taxon>
        <taxon>Chordata</taxon>
        <taxon>Tunicata</taxon>
        <taxon>Ascidiacea</taxon>
        <taxon>Aplousobranchia</taxon>
        <taxon>Clavelinidae</taxon>
        <taxon>Clavelina</taxon>
    </lineage>
</organism>
<sequence>MGIDNNRVDCKVVLLGKEYGGKTSLLERFLHEQFNEASPYQSTIGAAFGAKRVAVNDKFVILGIWDTAGSERYQAMSRLYYRDAKAAIVCYDVTEQTSFQRARFWIDELLQNEENCKVYLAGTKIDLVQSHTKPRSVDLHDVCDYGEAIKAAVLETSSKTGENVNDLFLKIAFDFTKDPYNFEKLEDAICDASVVNVSKADNNRRNCCHR</sequence>
<protein>
    <recommendedName>
        <fullName evidence="5">Ras-related protein Rab-24</fullName>
    </recommendedName>
</protein>
<name>A0ABP0GYC4_CLALP</name>
<gene>
    <name evidence="3" type="ORF">CVLEPA_LOCUS30071</name>
</gene>
<proteinExistence type="inferred from homology"/>
<keyword evidence="2" id="KW-0547">Nucleotide-binding</keyword>
<keyword evidence="4" id="KW-1185">Reference proteome</keyword>
<dbReference type="PANTHER" id="PTHR47978">
    <property type="match status" value="1"/>
</dbReference>
<dbReference type="Gene3D" id="3.40.50.300">
    <property type="entry name" value="P-loop containing nucleotide triphosphate hydrolases"/>
    <property type="match status" value="1"/>
</dbReference>
<dbReference type="InterPro" id="IPR001806">
    <property type="entry name" value="Small_GTPase"/>
</dbReference>
<dbReference type="SMART" id="SM00176">
    <property type="entry name" value="RAN"/>
    <property type="match status" value="1"/>
</dbReference>
<dbReference type="InterPro" id="IPR005225">
    <property type="entry name" value="Small_GTP-bd"/>
</dbReference>
<dbReference type="PRINTS" id="PR00449">
    <property type="entry name" value="RASTRNSFRMNG"/>
</dbReference>
<dbReference type="EMBL" id="CAWYQH010000163">
    <property type="protein sequence ID" value="CAK8696746.1"/>
    <property type="molecule type" value="Genomic_DNA"/>
</dbReference>
<dbReference type="PROSITE" id="PS51421">
    <property type="entry name" value="RAS"/>
    <property type="match status" value="1"/>
</dbReference>
<comment type="caution">
    <text evidence="3">The sequence shown here is derived from an EMBL/GenBank/DDBJ whole genome shotgun (WGS) entry which is preliminary data.</text>
</comment>
<evidence type="ECO:0000313" key="4">
    <source>
        <dbReference type="Proteomes" id="UP001642483"/>
    </source>
</evidence>
<dbReference type="Pfam" id="PF00071">
    <property type="entry name" value="Ras"/>
    <property type="match status" value="1"/>
</dbReference>
<evidence type="ECO:0000313" key="3">
    <source>
        <dbReference type="EMBL" id="CAK8696746.1"/>
    </source>
</evidence>
<reference evidence="3 4" key="1">
    <citation type="submission" date="2024-02" db="EMBL/GenBank/DDBJ databases">
        <authorList>
            <person name="Daric V."/>
            <person name="Darras S."/>
        </authorList>
    </citation>
    <scope>NUCLEOTIDE SEQUENCE [LARGE SCALE GENOMIC DNA]</scope>
</reference>
<dbReference type="PROSITE" id="PS51419">
    <property type="entry name" value="RAB"/>
    <property type="match status" value="1"/>
</dbReference>
<comment type="similarity">
    <text evidence="1">Belongs to the small GTPase superfamily. Rab family.</text>
</comment>
<dbReference type="NCBIfam" id="TIGR00231">
    <property type="entry name" value="small_GTP"/>
    <property type="match status" value="1"/>
</dbReference>
<evidence type="ECO:0008006" key="5">
    <source>
        <dbReference type="Google" id="ProtNLM"/>
    </source>
</evidence>
<dbReference type="SMART" id="SM00173">
    <property type="entry name" value="RAS"/>
    <property type="match status" value="1"/>
</dbReference>